<evidence type="ECO:0000256" key="6">
    <source>
        <dbReference type="ARBA" id="ARBA00023242"/>
    </source>
</evidence>
<keyword evidence="6" id="KW-0539">Nucleus</keyword>
<keyword evidence="8" id="KW-1185">Reference proteome</keyword>
<keyword evidence="5" id="KW-0804">Transcription</keyword>
<evidence type="ECO:0000256" key="2">
    <source>
        <dbReference type="ARBA" id="ARBA00022833"/>
    </source>
</evidence>
<reference evidence="7 8" key="1">
    <citation type="submission" date="2021-02" db="EMBL/GenBank/DDBJ databases">
        <title>Genome assembly of Pseudopithomyces chartarum.</title>
        <authorList>
            <person name="Jauregui R."/>
            <person name="Singh J."/>
            <person name="Voisey C."/>
        </authorList>
    </citation>
    <scope>NUCLEOTIDE SEQUENCE [LARGE SCALE GENOMIC DNA]</scope>
    <source>
        <strain evidence="7 8">AGR01</strain>
    </source>
</reference>
<keyword evidence="2" id="KW-0862">Zinc</keyword>
<keyword evidence="1" id="KW-0479">Metal-binding</keyword>
<keyword evidence="3" id="KW-0805">Transcription regulation</keyword>
<dbReference type="GO" id="GO:0046872">
    <property type="term" value="F:metal ion binding"/>
    <property type="evidence" value="ECO:0007669"/>
    <property type="project" value="UniProtKB-KW"/>
</dbReference>
<comment type="caution">
    <text evidence="7">The sequence shown here is derived from an EMBL/GenBank/DDBJ whole genome shotgun (WGS) entry which is preliminary data.</text>
</comment>
<organism evidence="7 8">
    <name type="scientific">Pseudopithomyces chartarum</name>
    <dbReference type="NCBI Taxonomy" id="1892770"/>
    <lineage>
        <taxon>Eukaryota</taxon>
        <taxon>Fungi</taxon>
        <taxon>Dikarya</taxon>
        <taxon>Ascomycota</taxon>
        <taxon>Pezizomycotina</taxon>
        <taxon>Dothideomycetes</taxon>
        <taxon>Pleosporomycetidae</taxon>
        <taxon>Pleosporales</taxon>
        <taxon>Massarineae</taxon>
        <taxon>Didymosphaeriaceae</taxon>
        <taxon>Pseudopithomyces</taxon>
    </lineage>
</organism>
<proteinExistence type="predicted"/>
<dbReference type="PANTHER" id="PTHR36206:SF12">
    <property type="entry name" value="ASPERCRYPTIN BIOSYNTHESIS CLUSTER-SPECIFIC TRANSCRIPTION REGULATOR ATNN-RELATED"/>
    <property type="match status" value="1"/>
</dbReference>
<gene>
    <name evidence="7" type="ORF">GRF29_69g1011122</name>
</gene>
<dbReference type="EMBL" id="WVTA01000006">
    <property type="protein sequence ID" value="KAK3209188.1"/>
    <property type="molecule type" value="Genomic_DNA"/>
</dbReference>
<accession>A0AAN6LYM6</accession>
<sequence>MQFAAPFGNEFWTCLVLQIGERERSVKQAIVALGALHESFKDEHLTLHLSPSQLEGTPQKPNWTLTNLATSSYTKALHELNENILPKTWDGLHISLLCCVLFTSFEWLRGSYAAAIIHLKSGLNILRQWTSMATSPNTPTAHIIRRHLAPMFVRLSIQARTFSQDVTPMPWLSTGLLGFTDNNGAQNKEQHLRAARIDLDAVCGEVYLQPSNLTLISTNFTLSPPTAYEFSLRLAKWCAEYDTHLLPIIPIPLNEEAPRPENINLTLWYTMLSVLQATSMTDDPMKLDEYTPQFTRVVQLAKMLVQPHTDTQDTPRFRVDMETVPMLYHVASKCRHPSLRREAIALLRSSANREGLWDGWAVARLAEEIMEMEEEGLDRVEMRGAEDVPAQQRVCKLEEVTDLQSRTMRVRFMRWEEEKYGEWRVLAW</sequence>
<keyword evidence="4" id="KW-0238">DNA-binding</keyword>
<dbReference type="AlphaFoldDB" id="A0AAN6LYM6"/>
<evidence type="ECO:0000256" key="4">
    <source>
        <dbReference type="ARBA" id="ARBA00023125"/>
    </source>
</evidence>
<dbReference type="GO" id="GO:0003677">
    <property type="term" value="F:DNA binding"/>
    <property type="evidence" value="ECO:0007669"/>
    <property type="project" value="UniProtKB-KW"/>
</dbReference>
<dbReference type="InterPro" id="IPR052360">
    <property type="entry name" value="Transcr_Regulatory_Proteins"/>
</dbReference>
<evidence type="ECO:0000313" key="8">
    <source>
        <dbReference type="Proteomes" id="UP001280581"/>
    </source>
</evidence>
<evidence type="ECO:0000256" key="5">
    <source>
        <dbReference type="ARBA" id="ARBA00023163"/>
    </source>
</evidence>
<evidence type="ECO:0000313" key="7">
    <source>
        <dbReference type="EMBL" id="KAK3209188.1"/>
    </source>
</evidence>
<name>A0AAN6LYM6_9PLEO</name>
<protein>
    <submittedName>
        <fullName evidence="7">Uncharacterized protein</fullName>
    </submittedName>
</protein>
<dbReference type="Proteomes" id="UP001280581">
    <property type="component" value="Unassembled WGS sequence"/>
</dbReference>
<dbReference type="PANTHER" id="PTHR36206">
    <property type="entry name" value="ASPERCRYPTIN BIOSYNTHESIS CLUSTER-SPECIFIC TRANSCRIPTION REGULATOR ATNN-RELATED"/>
    <property type="match status" value="1"/>
</dbReference>
<evidence type="ECO:0000256" key="1">
    <source>
        <dbReference type="ARBA" id="ARBA00022723"/>
    </source>
</evidence>
<evidence type="ECO:0000256" key="3">
    <source>
        <dbReference type="ARBA" id="ARBA00023015"/>
    </source>
</evidence>